<evidence type="ECO:0000313" key="4">
    <source>
        <dbReference type="EMBL" id="CAL4783921.1"/>
    </source>
</evidence>
<accession>A0A9P1CRV4</accession>
<feature type="region of interest" description="Disordered" evidence="2">
    <location>
        <begin position="239"/>
        <end position="288"/>
    </location>
</feature>
<evidence type="ECO:0008006" key="6">
    <source>
        <dbReference type="Google" id="ProtNLM"/>
    </source>
</evidence>
<feature type="non-terminal residue" evidence="3">
    <location>
        <position position="2570"/>
    </location>
</feature>
<proteinExistence type="predicted"/>
<dbReference type="EMBL" id="CAMXCT030002223">
    <property type="protein sequence ID" value="CAL4783921.1"/>
    <property type="molecule type" value="Genomic_DNA"/>
</dbReference>
<reference evidence="3" key="1">
    <citation type="submission" date="2022-10" db="EMBL/GenBank/DDBJ databases">
        <authorList>
            <person name="Chen Y."/>
            <person name="Dougan E. K."/>
            <person name="Chan C."/>
            <person name="Rhodes N."/>
            <person name="Thang M."/>
        </authorList>
    </citation>
    <scope>NUCLEOTIDE SEQUENCE</scope>
</reference>
<keyword evidence="5" id="KW-1185">Reference proteome</keyword>
<dbReference type="EMBL" id="CAMXCT010002223">
    <property type="protein sequence ID" value="CAI3996609.1"/>
    <property type="molecule type" value="Genomic_DNA"/>
</dbReference>
<feature type="region of interest" description="Disordered" evidence="2">
    <location>
        <begin position="1"/>
        <end position="64"/>
    </location>
</feature>
<feature type="compositionally biased region" description="Basic residues" evidence="2">
    <location>
        <begin position="1"/>
        <end position="10"/>
    </location>
</feature>
<evidence type="ECO:0000256" key="1">
    <source>
        <dbReference type="SAM" id="Coils"/>
    </source>
</evidence>
<dbReference type="InterPro" id="IPR036691">
    <property type="entry name" value="Endo/exonu/phosph_ase_sf"/>
</dbReference>
<gene>
    <name evidence="3" type="ORF">C1SCF055_LOCUS23072</name>
</gene>
<feature type="region of interest" description="Disordered" evidence="2">
    <location>
        <begin position="418"/>
        <end position="463"/>
    </location>
</feature>
<evidence type="ECO:0000313" key="5">
    <source>
        <dbReference type="Proteomes" id="UP001152797"/>
    </source>
</evidence>
<feature type="compositionally biased region" description="Pro residues" evidence="2">
    <location>
        <begin position="55"/>
        <end position="64"/>
    </location>
</feature>
<sequence>RGKGKGKGKKKDSGPKGKMKEAGQDKGKGAMSSSQGTTMIPPEPPWTVSSTGLAPLPPPTEPPPQTAEGVMLKELLTALKKSATEQDPEVKAIVQRTAMQEGQGAAKTLYSAVDDLTTAREALDCARLARHNLHIRWRNFLADAVVRWQKHTTDFQKEEKELTDQIEAARQALHNAVTKFEESKQELGDQVVDVDAEVPMAEGSEGAEKDTIGTALQESLSTMSAQLISLQASAEAMVTDEVNSNKRQRTDGGQAGPSFSAGAGLPAGSPSPNAPSMQPFPQEKPPFVPPDKSCWRDKNEPTEETIFSIVHPDPPRSNLRHEIMFDLIIAQGLEAPRKAGLITVLQKDEANARERFAVAASVPDQLSGYQAVQSAEVLHECNIHMCTIRHDLVIIPFTMTPTHDMQDGDSFTIAVRSRSPGSAATGSHDFPVESGPSSNATMGSNSSGSGDPDASEPVSANAGDVSSQGVHIFRLGHPPTFGRLRWDTADHILHDAARLVRTPPAQCVCFHYLQVHPDDMDIQQEAIILQHLHDVAPGSTEKLILIDVEMHGSASSSQALHAPRVMRQVFKVVPTLTRSQVLQIAHVLAYCEWAAQGCFVFCNRIIWNAQDFGPRRIAHGMYFRIIIPPPLNTAWELGHALRIFEETAALFESPEASRVAVEILNNNPQGPVHDVITNRLNNYACHVIVEQAVCPQRAACVITALLEGDRTDGFIQGAFSLPVVIREQNVIDAIEIEPFCEGRSRTVTCGAAPVHLVEATEINSGCSIKVRVTKPQSQMPIPPGEENGHFEDIAMLQTPTPRILNLDTLVHSCHIDFGFKVSSENPSMGTDPNFEFNANAAEFRPGAWNIRAQPEHIQDLYAQWSQRARAWEGEAPMSNVITWFVDHRQEWHCYHGRVVALQEDFEDWERRMRQTWQDKIDANVPLEFNIVSPTPPRLEQNVAAHVILVQAPGDTLVTSLVTASDPAIYGPEPRRAAVTTHEHISVEQILRPCNYDPVCLRPESQVQCQAQKVPTEVPKHRLDFGASLDDLQEQDVPDAWAFVVLGEKYTSTHGEVDLTLLGWHEEQLTHYLGTTQIGSEHAEREALFWAALWRLSINLTIPTVFRSDSVTTADQSLGAAGCRDDHPTYGHLRSIFQALQAALPPDCLEVQHVRGHAGDPWNELADHLAKTEATCGHKLRRQSIDLRKWKPVFPYLWMLFESRAGLPQFRGNCFDVHPPRLPEAKPADRQASSNGSRIIRHHMALSLATCNVGSLFVGPDGYGGKLAYLRTQMKAFQLNMLGIQEARSPAGMSATDEIIRLASGCEHGQYGVELWVNTSHPIAHNGSSPCFVKKSHLQVVHSDPRRIVVRIAHPCLDCHVCVFHAPQSGRPLQERRAWWTETSRILQELANAHSLYVLMDANAKTGPSCEPIVFGKDDASSANTKFLCDFLVDRNLCLPSTSQLHQGPDHTWTAPDGIAQHRIDFVAIPQDEICFCTYSCTLDQFDHGNQHEDHQAVALQLQWIQDRVIPGKHSHMTCQLDRHAITGQERLIDMSYLQASPWNEDVETHVQAFNAAIHTTVKQCCSIRRQGKKKHYIPEEVWAWRSAKLHLRRRLQEARKQISRDSLRLVFWAWKHHQQDSDCIQPILSAHAGHANTTICLLFHLNCRYQTLARQIKRALQRTKHVQLAKELDSTCDKTAAGTLLQMLRPFIGSTNLKKQKKSGLPAVRQKDGSICRTPEEAQNRWIEYFGQMEGGTRLSHDEYRSVWRENLHKFMHHEPFAISITDLPSLVELESAFRRVSPGKAVGQDGIPPELCKVKATELAKLTYSMLMKVFIHGQEAAEHKGGRLAIAWKHRGDTRDCDTHRSLLVSSHIGKTIHRALRQKHHSLYTTFMQAQQLGGRPKIPVGIPLHLSRAFLRWQRRLKRPTACVFLDLTEAFYRLVRPLALGGDLSDDDIAAIAARLGFNDDTLHQFHAQLQEPSAVQQAGASPVVQRFLQALHSDTWFTLGTQHDVVRTAIGSRPGDSYADVVFGLLWAKLLRQYEQLLMDNGVLEHIPECDSPHLFDMPPLSADNELEHVHFVEDTILPDKVLLLFMNMAQRRYPLLADICTSGASCTTGMLTVQRQQLIGQRMRCQPQPGAGSSNDRELEERLDRAQPFLQAFGPRVNNPRQIEFEAHDESLLEDIYLAMLDAEEESDLEVIIRREISKHPVSWTICKHTLHHFLEFFSQQDAEVLKFSFEDVRSCVIKLENPDAWSFLHAECTRDGRQLSTDISVWEDWFACMACSPPCEWQQLQPLPRSLSRQRIILHAYAGRRRRGDIEWYIDEVAKCHPEVVIHVASVDIVIDAGFGDITKEATRSYWVGHIRQGHVVGFLAGPPCNTWSRARHHVLTGTHGPRIVRTPDAPWGRESLRLRELQQVSIGTLLLGFAFQCIVALALHSGTGFVEHPKDPEESHMVSIWRLPVLRAILQLPNIRLLHLAQGLFGAPSAKPTTLLVLGMPGLEMEFHSNRVTRELPKGASVGKDHLGQFHTAPLKEYPPSMCRALAFALCSEVICTECDGSNVPAELIDRCTAMTNQLFGQFIGHDDG</sequence>
<evidence type="ECO:0000256" key="2">
    <source>
        <dbReference type="SAM" id="MobiDB-lite"/>
    </source>
</evidence>
<protein>
    <recommendedName>
        <fullName evidence="6">RNase H type-1 domain-containing protein</fullName>
    </recommendedName>
</protein>
<dbReference type="EMBL" id="CAMXCT020002223">
    <property type="protein sequence ID" value="CAL1149984.1"/>
    <property type="molecule type" value="Genomic_DNA"/>
</dbReference>
<dbReference type="InterPro" id="IPR036397">
    <property type="entry name" value="RNaseH_sf"/>
</dbReference>
<dbReference type="SUPFAM" id="SSF53098">
    <property type="entry name" value="Ribonuclease H-like"/>
    <property type="match status" value="1"/>
</dbReference>
<dbReference type="InterPro" id="IPR012337">
    <property type="entry name" value="RNaseH-like_sf"/>
</dbReference>
<dbReference type="Gene3D" id="3.60.10.10">
    <property type="entry name" value="Endonuclease/exonuclease/phosphatase"/>
    <property type="match status" value="1"/>
</dbReference>
<dbReference type="SUPFAM" id="SSF56219">
    <property type="entry name" value="DNase I-like"/>
    <property type="match status" value="1"/>
</dbReference>
<feature type="coiled-coil region" evidence="1">
    <location>
        <begin position="152"/>
        <end position="186"/>
    </location>
</feature>
<dbReference type="Gene3D" id="3.30.420.10">
    <property type="entry name" value="Ribonuclease H-like superfamily/Ribonuclease H"/>
    <property type="match status" value="1"/>
</dbReference>
<feature type="compositionally biased region" description="Polar residues" evidence="2">
    <location>
        <begin position="435"/>
        <end position="449"/>
    </location>
</feature>
<reference evidence="4 5" key="2">
    <citation type="submission" date="2024-05" db="EMBL/GenBank/DDBJ databases">
        <authorList>
            <person name="Chen Y."/>
            <person name="Shah S."/>
            <person name="Dougan E. K."/>
            <person name="Thang M."/>
            <person name="Chan C."/>
        </authorList>
    </citation>
    <scope>NUCLEOTIDE SEQUENCE [LARGE SCALE GENOMIC DNA]</scope>
</reference>
<name>A0A9P1CRV4_9DINO</name>
<feature type="compositionally biased region" description="Basic and acidic residues" evidence="2">
    <location>
        <begin position="11"/>
        <end position="28"/>
    </location>
</feature>
<keyword evidence="1" id="KW-0175">Coiled coil</keyword>
<organism evidence="3">
    <name type="scientific">Cladocopium goreaui</name>
    <dbReference type="NCBI Taxonomy" id="2562237"/>
    <lineage>
        <taxon>Eukaryota</taxon>
        <taxon>Sar</taxon>
        <taxon>Alveolata</taxon>
        <taxon>Dinophyceae</taxon>
        <taxon>Suessiales</taxon>
        <taxon>Symbiodiniaceae</taxon>
        <taxon>Cladocopium</taxon>
    </lineage>
</organism>
<evidence type="ECO:0000313" key="3">
    <source>
        <dbReference type="EMBL" id="CAI3996609.1"/>
    </source>
</evidence>
<comment type="caution">
    <text evidence="3">The sequence shown here is derived from an EMBL/GenBank/DDBJ whole genome shotgun (WGS) entry which is preliminary data.</text>
</comment>
<dbReference type="GO" id="GO:0003676">
    <property type="term" value="F:nucleic acid binding"/>
    <property type="evidence" value="ECO:0007669"/>
    <property type="project" value="InterPro"/>
</dbReference>
<dbReference type="Proteomes" id="UP001152797">
    <property type="component" value="Unassembled WGS sequence"/>
</dbReference>